<keyword evidence="5" id="KW-0378">Hydrolase</keyword>
<keyword evidence="7" id="KW-0325">Glycoprotein</keyword>
<dbReference type="Gene3D" id="1.10.575.10">
    <property type="entry name" value="P1 Nuclease"/>
    <property type="match status" value="1"/>
</dbReference>
<reference evidence="8" key="1">
    <citation type="submission" date="2020-03" db="EMBL/GenBank/DDBJ databases">
        <title>A mixture of massive structural variations and highly conserved coding sequences in Ustilaginoidea virens genome.</title>
        <authorList>
            <person name="Zhang K."/>
            <person name="Zhao Z."/>
            <person name="Zhang Z."/>
            <person name="Li Y."/>
            <person name="Hsiang T."/>
            <person name="Sun W."/>
        </authorList>
    </citation>
    <scope>NUCLEOTIDE SEQUENCE</scope>
    <source>
        <strain evidence="8">UV-8b</strain>
    </source>
</reference>
<evidence type="ECO:0000256" key="6">
    <source>
        <dbReference type="ARBA" id="ARBA00023157"/>
    </source>
</evidence>
<evidence type="ECO:0000256" key="1">
    <source>
        <dbReference type="ARBA" id="ARBA00009547"/>
    </source>
</evidence>
<evidence type="ECO:0000256" key="3">
    <source>
        <dbReference type="ARBA" id="ARBA00022723"/>
    </source>
</evidence>
<dbReference type="GO" id="GO:0003676">
    <property type="term" value="F:nucleic acid binding"/>
    <property type="evidence" value="ECO:0007669"/>
    <property type="project" value="InterPro"/>
</dbReference>
<protein>
    <recommendedName>
        <fullName evidence="10">Nuclease PA3</fullName>
    </recommendedName>
</protein>
<evidence type="ECO:0000256" key="7">
    <source>
        <dbReference type="ARBA" id="ARBA00023180"/>
    </source>
</evidence>
<comment type="similarity">
    <text evidence="1">Belongs to the nuclease type I family.</text>
</comment>
<dbReference type="InterPro" id="IPR003154">
    <property type="entry name" value="S1/P1nuclease"/>
</dbReference>
<dbReference type="KEGG" id="uvi:66062187"/>
<dbReference type="AlphaFoldDB" id="A0A8E5HKW0"/>
<dbReference type="PANTHER" id="PTHR33146:SF26">
    <property type="entry name" value="ENDONUCLEASE 4"/>
    <property type="match status" value="1"/>
</dbReference>
<keyword evidence="3" id="KW-0479">Metal-binding</keyword>
<evidence type="ECO:0000313" key="9">
    <source>
        <dbReference type="Proteomes" id="UP000027002"/>
    </source>
</evidence>
<dbReference type="GeneID" id="66062187"/>
<dbReference type="GO" id="GO:0046872">
    <property type="term" value="F:metal ion binding"/>
    <property type="evidence" value="ECO:0007669"/>
    <property type="project" value="UniProtKB-KW"/>
</dbReference>
<dbReference type="PANTHER" id="PTHR33146">
    <property type="entry name" value="ENDONUCLEASE 4"/>
    <property type="match status" value="1"/>
</dbReference>
<accession>A0A8E5HKW0</accession>
<dbReference type="Proteomes" id="UP000027002">
    <property type="component" value="Chromosome 1"/>
</dbReference>
<dbReference type="CDD" id="cd11010">
    <property type="entry name" value="S1-P1_nuclease"/>
    <property type="match status" value="1"/>
</dbReference>
<keyword evidence="6" id="KW-1015">Disulfide bond</keyword>
<dbReference type="RefSeq" id="XP_042994841.1">
    <property type="nucleotide sequence ID" value="XM_043138907.1"/>
</dbReference>
<evidence type="ECO:0008006" key="10">
    <source>
        <dbReference type="Google" id="ProtNLM"/>
    </source>
</evidence>
<evidence type="ECO:0000313" key="8">
    <source>
        <dbReference type="EMBL" id="QUC17168.1"/>
    </source>
</evidence>
<dbReference type="GO" id="GO:0006308">
    <property type="term" value="P:DNA catabolic process"/>
    <property type="evidence" value="ECO:0007669"/>
    <property type="project" value="InterPro"/>
</dbReference>
<keyword evidence="2" id="KW-0540">Nuclease</keyword>
<dbReference type="GO" id="GO:0016788">
    <property type="term" value="F:hydrolase activity, acting on ester bonds"/>
    <property type="evidence" value="ECO:0007669"/>
    <property type="project" value="InterPro"/>
</dbReference>
<proteinExistence type="inferred from homology"/>
<evidence type="ECO:0000256" key="4">
    <source>
        <dbReference type="ARBA" id="ARBA00022759"/>
    </source>
</evidence>
<keyword evidence="9" id="KW-1185">Reference proteome</keyword>
<evidence type="ECO:0000256" key="5">
    <source>
        <dbReference type="ARBA" id="ARBA00022801"/>
    </source>
</evidence>
<dbReference type="EMBL" id="CP072753">
    <property type="protein sequence ID" value="QUC17168.1"/>
    <property type="molecule type" value="Genomic_DNA"/>
</dbReference>
<name>A0A8E5HKW0_USTVR</name>
<dbReference type="Pfam" id="PF02265">
    <property type="entry name" value="S1-P1_nuclease"/>
    <property type="match status" value="1"/>
</dbReference>
<dbReference type="InterPro" id="IPR008947">
    <property type="entry name" value="PLipase_C/P1_nuclease_dom_sf"/>
</dbReference>
<organism evidence="8 9">
    <name type="scientific">Ustilaginoidea virens</name>
    <name type="common">Rice false smut fungus</name>
    <name type="synonym">Villosiclava virens</name>
    <dbReference type="NCBI Taxonomy" id="1159556"/>
    <lineage>
        <taxon>Eukaryota</taxon>
        <taxon>Fungi</taxon>
        <taxon>Dikarya</taxon>
        <taxon>Ascomycota</taxon>
        <taxon>Pezizomycotina</taxon>
        <taxon>Sordariomycetes</taxon>
        <taxon>Hypocreomycetidae</taxon>
        <taxon>Hypocreales</taxon>
        <taxon>Clavicipitaceae</taxon>
        <taxon>Ustilaginoidea</taxon>
    </lineage>
</organism>
<dbReference type="OrthoDB" id="441446at2759"/>
<keyword evidence="4" id="KW-0255">Endonuclease</keyword>
<evidence type="ECO:0000256" key="2">
    <source>
        <dbReference type="ARBA" id="ARBA00022722"/>
    </source>
</evidence>
<gene>
    <name evidence="8" type="ORF">UV8b_01409</name>
</gene>
<dbReference type="SUPFAM" id="SSF48537">
    <property type="entry name" value="Phospholipase C/P1 nuclease"/>
    <property type="match status" value="1"/>
</dbReference>
<sequence>MLSFPKSVLVGLSVSQGACAWGRLGHATVAYIAQDYLTPDAAAWSKGILHDSSDSYLANIASWADEYRATAAGRWSAPLHFIDAEDSPPSSCSVDYGRDCGNDGCSVSAVANYTRRVSAARLGGGERAQALKFLVHLAGDLTQPLHDEAYQRGGNGVAVTFDGHQDNLHADWDTYMPQQRAGGGQLADARGWADDLVGQVASGRYRDLAAGWIQGDDVADAVGTATRWAADANALVCSVVMPDGAEALQQGDLYPAYYDAVVDTIELQIAKGGYRLANWLNMISRAARHGRGEAAGAAAADEPSDLMGRDFLPDPRPMSRAQLARAAMDGSCCGKGRDGHEH</sequence>
<dbReference type="GO" id="GO:0004519">
    <property type="term" value="F:endonuclease activity"/>
    <property type="evidence" value="ECO:0007669"/>
    <property type="project" value="UniProtKB-KW"/>
</dbReference>